<keyword evidence="2" id="KW-0472">Membrane</keyword>
<evidence type="ECO:0000256" key="1">
    <source>
        <dbReference type="SAM" id="MobiDB-lite"/>
    </source>
</evidence>
<accession>A0A1E7LG11</accession>
<proteinExistence type="predicted"/>
<dbReference type="Gene3D" id="3.40.50.2300">
    <property type="match status" value="1"/>
</dbReference>
<dbReference type="EMBL" id="LJGZ01000112">
    <property type="protein sequence ID" value="OEV15162.1"/>
    <property type="molecule type" value="Genomic_DNA"/>
</dbReference>
<evidence type="ECO:0008006" key="5">
    <source>
        <dbReference type="Google" id="ProtNLM"/>
    </source>
</evidence>
<feature type="compositionally biased region" description="Basic residues" evidence="1">
    <location>
        <begin position="14"/>
        <end position="26"/>
    </location>
</feature>
<feature type="region of interest" description="Disordered" evidence="1">
    <location>
        <begin position="1"/>
        <end position="35"/>
    </location>
</feature>
<keyword evidence="2" id="KW-1133">Transmembrane helix</keyword>
<dbReference type="Proteomes" id="UP000175971">
    <property type="component" value="Unassembled WGS sequence"/>
</dbReference>
<comment type="caution">
    <text evidence="3">The sequence shown here is derived from an EMBL/GenBank/DDBJ whole genome shotgun (WGS) entry which is preliminary data.</text>
</comment>
<evidence type="ECO:0000256" key="2">
    <source>
        <dbReference type="SAM" id="Phobius"/>
    </source>
</evidence>
<keyword evidence="2" id="KW-0812">Transmembrane</keyword>
<organism evidence="3 4">
    <name type="scientific">Streptomyces nanshensis</name>
    <dbReference type="NCBI Taxonomy" id="518642"/>
    <lineage>
        <taxon>Bacteria</taxon>
        <taxon>Bacillati</taxon>
        <taxon>Actinomycetota</taxon>
        <taxon>Actinomycetes</taxon>
        <taxon>Kitasatosporales</taxon>
        <taxon>Streptomycetaceae</taxon>
        <taxon>Streptomyces</taxon>
    </lineage>
</organism>
<dbReference type="PATRIC" id="fig|518642.7.peg.8025"/>
<sequence length="232" mass="24398">MKTSPTRDTPRTSKPPRTRRTWRNRSAKSGPGATRRVSLVVRPAFAAAWGAVRSRRGRWVTGGLVVVALAVVAGAVLFPGEESGPPDSRAREYRDVNSCLLTGEQGVTAGTPAAPVWAGMQKASLETRTRVSYVPVMGEQSVQNALPHLNSLLQRQCAVVVAVGDSQVEAARSEAGSHRAVRFVVVAGPEGAKDEGAAAQGTPANVTVVTETGEGLQKRIARIIQEATPMGG</sequence>
<reference evidence="3 4" key="1">
    <citation type="journal article" date="2016" name="Front. Microbiol.">
        <title>Comparative Genomics Analysis of Streptomyces Species Reveals Their Adaptation to the Marine Environment and Their Diversity at the Genomic Level.</title>
        <authorList>
            <person name="Tian X."/>
            <person name="Zhang Z."/>
            <person name="Yang T."/>
            <person name="Chen M."/>
            <person name="Li J."/>
            <person name="Chen F."/>
            <person name="Yang J."/>
            <person name="Li W."/>
            <person name="Zhang B."/>
            <person name="Zhang Z."/>
            <person name="Wu J."/>
            <person name="Zhang C."/>
            <person name="Long L."/>
            <person name="Xiao J."/>
        </authorList>
    </citation>
    <scope>NUCLEOTIDE SEQUENCE [LARGE SCALE GENOMIC DNA]</scope>
    <source>
        <strain evidence="3 4">SCSIO M10372</strain>
    </source>
</reference>
<evidence type="ECO:0000313" key="4">
    <source>
        <dbReference type="Proteomes" id="UP000175971"/>
    </source>
</evidence>
<keyword evidence="4" id="KW-1185">Reference proteome</keyword>
<feature type="transmembrane region" description="Helical" evidence="2">
    <location>
        <begin position="59"/>
        <end position="78"/>
    </location>
</feature>
<name>A0A1E7LG11_9ACTN</name>
<protein>
    <recommendedName>
        <fullName evidence="5">BMP family ABC transporter substrate-binding protein</fullName>
    </recommendedName>
</protein>
<dbReference type="RefSeq" id="WP_244210425.1">
    <property type="nucleotide sequence ID" value="NZ_LJGZ01000112.1"/>
</dbReference>
<gene>
    <name evidence="3" type="ORF">AN221_40170</name>
</gene>
<evidence type="ECO:0000313" key="3">
    <source>
        <dbReference type="EMBL" id="OEV15162.1"/>
    </source>
</evidence>
<dbReference type="AlphaFoldDB" id="A0A1E7LG11"/>